<evidence type="ECO:0000313" key="2">
    <source>
        <dbReference type="EMBL" id="SVE50902.1"/>
    </source>
</evidence>
<dbReference type="InterPro" id="IPR035990">
    <property type="entry name" value="TIM_sf"/>
</dbReference>
<proteinExistence type="predicted"/>
<dbReference type="InterPro" id="IPR013785">
    <property type="entry name" value="Aldolase_TIM"/>
</dbReference>
<sequence length="198" mass="21090">MNKTVDEARVLSEAVVSGAAAAQGVDVALFPPFLAVPALSGIVSGTNVRLGAQNIYPASSGAFTGEISPLMLRDFVDLVIVGHSERRVILGESDEFIGEKVRTALNYDLTPLLCVGEQLKHRNSGETDVFVEKQIRAGLREVLPDDMSNVIIAYEPVWAIGTGVHATPEQAGATIGVIRRIVADLYDETASGAARILY</sequence>
<dbReference type="PANTHER" id="PTHR21139:SF42">
    <property type="entry name" value="TRIOSEPHOSPHATE ISOMERASE"/>
    <property type="match status" value="1"/>
</dbReference>
<dbReference type="GO" id="GO:0006096">
    <property type="term" value="P:glycolytic process"/>
    <property type="evidence" value="ECO:0007669"/>
    <property type="project" value="TreeGrafter"/>
</dbReference>
<dbReference type="SUPFAM" id="SSF51351">
    <property type="entry name" value="Triosephosphate isomerase (TIM)"/>
    <property type="match status" value="1"/>
</dbReference>
<organism evidence="2">
    <name type="scientific">marine metagenome</name>
    <dbReference type="NCBI Taxonomy" id="408172"/>
    <lineage>
        <taxon>unclassified sequences</taxon>
        <taxon>metagenomes</taxon>
        <taxon>ecological metagenomes</taxon>
    </lineage>
</organism>
<keyword evidence="1" id="KW-0413">Isomerase</keyword>
<feature type="non-terminal residue" evidence="2">
    <location>
        <position position="198"/>
    </location>
</feature>
<name>A0A383E243_9ZZZZ</name>
<accession>A0A383E243</accession>
<dbReference type="GO" id="GO:0019563">
    <property type="term" value="P:glycerol catabolic process"/>
    <property type="evidence" value="ECO:0007669"/>
    <property type="project" value="TreeGrafter"/>
</dbReference>
<dbReference type="AlphaFoldDB" id="A0A383E243"/>
<gene>
    <name evidence="2" type="ORF">METZ01_LOCUS503756</name>
</gene>
<dbReference type="GO" id="GO:0046166">
    <property type="term" value="P:glyceraldehyde-3-phosphate biosynthetic process"/>
    <property type="evidence" value="ECO:0007669"/>
    <property type="project" value="TreeGrafter"/>
</dbReference>
<dbReference type="PROSITE" id="PS00171">
    <property type="entry name" value="TIM_1"/>
    <property type="match status" value="1"/>
</dbReference>
<dbReference type="Pfam" id="PF00121">
    <property type="entry name" value="TIM"/>
    <property type="match status" value="1"/>
</dbReference>
<dbReference type="GO" id="GO:0005829">
    <property type="term" value="C:cytosol"/>
    <property type="evidence" value="ECO:0007669"/>
    <property type="project" value="TreeGrafter"/>
</dbReference>
<dbReference type="GO" id="GO:0006094">
    <property type="term" value="P:gluconeogenesis"/>
    <property type="evidence" value="ECO:0007669"/>
    <property type="project" value="TreeGrafter"/>
</dbReference>
<reference evidence="2" key="1">
    <citation type="submission" date="2018-05" db="EMBL/GenBank/DDBJ databases">
        <authorList>
            <person name="Lanie J.A."/>
            <person name="Ng W.-L."/>
            <person name="Kazmierczak K.M."/>
            <person name="Andrzejewski T.M."/>
            <person name="Davidsen T.M."/>
            <person name="Wayne K.J."/>
            <person name="Tettelin H."/>
            <person name="Glass J.I."/>
            <person name="Rusch D."/>
            <person name="Podicherti R."/>
            <person name="Tsui H.-C.T."/>
            <person name="Winkler M.E."/>
        </authorList>
    </citation>
    <scope>NUCLEOTIDE SEQUENCE</scope>
</reference>
<dbReference type="CDD" id="cd00311">
    <property type="entry name" value="TIM"/>
    <property type="match status" value="1"/>
</dbReference>
<evidence type="ECO:0000256" key="1">
    <source>
        <dbReference type="ARBA" id="ARBA00023235"/>
    </source>
</evidence>
<dbReference type="InterPro" id="IPR020861">
    <property type="entry name" value="Triosephosphate_isomerase_AS"/>
</dbReference>
<protein>
    <recommendedName>
        <fullName evidence="3">Triosephosphate isomerase</fullName>
    </recommendedName>
</protein>
<dbReference type="GO" id="GO:0004807">
    <property type="term" value="F:triose-phosphate isomerase activity"/>
    <property type="evidence" value="ECO:0007669"/>
    <property type="project" value="InterPro"/>
</dbReference>
<dbReference type="Gene3D" id="3.20.20.70">
    <property type="entry name" value="Aldolase class I"/>
    <property type="match status" value="1"/>
</dbReference>
<dbReference type="EMBL" id="UINC01222219">
    <property type="protein sequence ID" value="SVE50902.1"/>
    <property type="molecule type" value="Genomic_DNA"/>
</dbReference>
<dbReference type="InterPro" id="IPR000652">
    <property type="entry name" value="Triosephosphate_isomerase"/>
</dbReference>
<dbReference type="PROSITE" id="PS51440">
    <property type="entry name" value="TIM_2"/>
    <property type="match status" value="1"/>
</dbReference>
<dbReference type="PANTHER" id="PTHR21139">
    <property type="entry name" value="TRIOSEPHOSPHATE ISOMERASE"/>
    <property type="match status" value="1"/>
</dbReference>
<evidence type="ECO:0008006" key="3">
    <source>
        <dbReference type="Google" id="ProtNLM"/>
    </source>
</evidence>